<dbReference type="PANTHER" id="PTHR48081">
    <property type="entry name" value="AB HYDROLASE SUPERFAMILY PROTEIN C4A8.06C"/>
    <property type="match status" value="1"/>
</dbReference>
<proteinExistence type="predicted"/>
<comment type="caution">
    <text evidence="4">The sequence shown here is derived from an EMBL/GenBank/DDBJ whole genome shotgun (WGS) entry which is preliminary data.</text>
</comment>
<accession>A0ABV0BUQ5</accession>
<gene>
    <name evidence="4" type="ORF">ABE541_08470</name>
</gene>
<organism evidence="4 5">
    <name type="scientific">Sphingobacterium kitahiroshimense</name>
    <dbReference type="NCBI Taxonomy" id="470446"/>
    <lineage>
        <taxon>Bacteria</taxon>
        <taxon>Pseudomonadati</taxon>
        <taxon>Bacteroidota</taxon>
        <taxon>Sphingobacteriia</taxon>
        <taxon>Sphingobacteriales</taxon>
        <taxon>Sphingobacteriaceae</taxon>
        <taxon>Sphingobacterium</taxon>
    </lineage>
</organism>
<dbReference type="PANTHER" id="PTHR48081:SF6">
    <property type="entry name" value="PEPTIDASE S9 PROLYL OLIGOPEPTIDASE CATALYTIC DOMAIN-CONTAINING PROTEIN"/>
    <property type="match status" value="1"/>
</dbReference>
<dbReference type="Pfam" id="PF20434">
    <property type="entry name" value="BD-FAE"/>
    <property type="match status" value="1"/>
</dbReference>
<dbReference type="Gene3D" id="3.40.50.1820">
    <property type="entry name" value="alpha/beta hydrolase"/>
    <property type="match status" value="1"/>
</dbReference>
<dbReference type="RefSeq" id="WP_132843483.1">
    <property type="nucleotide sequence ID" value="NZ_JBDJLH010000004.1"/>
</dbReference>
<name>A0ABV0BUQ5_9SPHI</name>
<evidence type="ECO:0000256" key="2">
    <source>
        <dbReference type="SAM" id="SignalP"/>
    </source>
</evidence>
<protein>
    <submittedName>
        <fullName evidence="4">Alpha/beta hydrolase</fullName>
    </submittedName>
</protein>
<feature type="chain" id="PRO_5047417930" evidence="2">
    <location>
        <begin position="19"/>
        <end position="283"/>
    </location>
</feature>
<evidence type="ECO:0000313" key="5">
    <source>
        <dbReference type="Proteomes" id="UP001409291"/>
    </source>
</evidence>
<feature type="domain" description="BD-FAE-like" evidence="3">
    <location>
        <begin position="49"/>
        <end position="242"/>
    </location>
</feature>
<feature type="signal peptide" evidence="2">
    <location>
        <begin position="1"/>
        <end position="18"/>
    </location>
</feature>
<dbReference type="GO" id="GO:0016787">
    <property type="term" value="F:hydrolase activity"/>
    <property type="evidence" value="ECO:0007669"/>
    <property type="project" value="UniProtKB-KW"/>
</dbReference>
<dbReference type="SUPFAM" id="SSF53474">
    <property type="entry name" value="alpha/beta-Hydrolases"/>
    <property type="match status" value="1"/>
</dbReference>
<keyword evidence="5" id="KW-1185">Reference proteome</keyword>
<dbReference type="InterPro" id="IPR050300">
    <property type="entry name" value="GDXG_lipolytic_enzyme"/>
</dbReference>
<dbReference type="InterPro" id="IPR029058">
    <property type="entry name" value="AB_hydrolase_fold"/>
</dbReference>
<evidence type="ECO:0000256" key="1">
    <source>
        <dbReference type="ARBA" id="ARBA00022801"/>
    </source>
</evidence>
<dbReference type="Proteomes" id="UP001409291">
    <property type="component" value="Unassembled WGS sequence"/>
</dbReference>
<dbReference type="EMBL" id="JBDJNQ010000003">
    <property type="protein sequence ID" value="MEN5377289.1"/>
    <property type="molecule type" value="Genomic_DNA"/>
</dbReference>
<keyword evidence="1 4" id="KW-0378">Hydrolase</keyword>
<keyword evidence="2" id="KW-0732">Signal</keyword>
<sequence>MKLTLMIILFSVVFQATAQEKFALYNDKIPNSINTDTARYNRNIPEIFVYKPSAALDKGMGVLIIPGGGYAHIAMDHEGHDVAKELNKAGFTAFVLKYRLPSPNIMVDKSIGPIQDAQRAMQYIRSGFPLLHKVGVIGFSAGGHLASTLLISSKRGFIANPSQLSLAPDFAGLIYPVISMTDAITHNGSRINLLGENPSPEQIAKFSSEQHVTSDLCPVFFVHAKDDKAVPIENSYVMIKALDKAHVKNKLLTYEEGGHGFGLINKTSSVAWLDSFVDWVNHL</sequence>
<reference evidence="4 5" key="1">
    <citation type="submission" date="2024-04" db="EMBL/GenBank/DDBJ databases">
        <title>WGS of bacteria from Torrens River.</title>
        <authorList>
            <person name="Wyrsch E.R."/>
            <person name="Drigo B."/>
        </authorList>
    </citation>
    <scope>NUCLEOTIDE SEQUENCE [LARGE SCALE GENOMIC DNA]</scope>
    <source>
        <strain evidence="4 5">TWI391</strain>
    </source>
</reference>
<dbReference type="InterPro" id="IPR049492">
    <property type="entry name" value="BD-FAE-like_dom"/>
</dbReference>
<evidence type="ECO:0000313" key="4">
    <source>
        <dbReference type="EMBL" id="MEN5377289.1"/>
    </source>
</evidence>
<evidence type="ECO:0000259" key="3">
    <source>
        <dbReference type="Pfam" id="PF20434"/>
    </source>
</evidence>